<evidence type="ECO:0000256" key="1">
    <source>
        <dbReference type="SAM" id="MobiDB-lite"/>
    </source>
</evidence>
<evidence type="ECO:0000313" key="3">
    <source>
        <dbReference type="EMBL" id="KAJ2793185.1"/>
    </source>
</evidence>
<keyword evidence="4" id="KW-1185">Reference proteome</keyword>
<feature type="region of interest" description="Disordered" evidence="1">
    <location>
        <begin position="88"/>
        <end position="107"/>
    </location>
</feature>
<keyword evidence="2" id="KW-1133">Transmembrane helix</keyword>
<dbReference type="OrthoDB" id="5591985at2759"/>
<evidence type="ECO:0000313" key="4">
    <source>
        <dbReference type="Proteomes" id="UP001140094"/>
    </source>
</evidence>
<protein>
    <submittedName>
        <fullName evidence="3">Uncharacterized protein</fullName>
    </submittedName>
</protein>
<organism evidence="3 4">
    <name type="scientific">Coemansia guatemalensis</name>
    <dbReference type="NCBI Taxonomy" id="2761395"/>
    <lineage>
        <taxon>Eukaryota</taxon>
        <taxon>Fungi</taxon>
        <taxon>Fungi incertae sedis</taxon>
        <taxon>Zoopagomycota</taxon>
        <taxon>Kickxellomycotina</taxon>
        <taxon>Kickxellomycetes</taxon>
        <taxon>Kickxellales</taxon>
        <taxon>Kickxellaceae</taxon>
        <taxon>Coemansia</taxon>
    </lineage>
</organism>
<feature type="compositionally biased region" description="Low complexity" evidence="1">
    <location>
        <begin position="93"/>
        <end position="107"/>
    </location>
</feature>
<keyword evidence="2" id="KW-0472">Membrane</keyword>
<sequence>MSELQMFVAGARFAGIVLSSISAFASLIVIISYTRTVLQSRAHHRRIIEASNIPVGLHAAAGSGGLADTCFSCESFLEAPNPNQHCFPSQHLPAQKPSKSSSRAAAAHPPLSSTAVAAAAGATPRGASVYSYSPSAGKCCDSCRRDGHIDVYRQRIPSLTIYGKEAGELLGAPTHHILQPQLRANAMTHPLLRLSTTQSGGPLATPVPAATTAALDGEYPASECDWSLSSIYKKPRSFRRIHLPCPVEYYNRMAANMSLERLAGVGSNHKRRLPRTPSSKIAVLSGVDLLMHIMWIVNTSAAQSPAG</sequence>
<proteinExistence type="predicted"/>
<keyword evidence="2" id="KW-0812">Transmembrane</keyword>
<gene>
    <name evidence="3" type="ORF">H4R20_006618</name>
</gene>
<accession>A0A9W8HP48</accession>
<name>A0A9W8HP48_9FUNG</name>
<dbReference type="AlphaFoldDB" id="A0A9W8HP48"/>
<evidence type="ECO:0000256" key="2">
    <source>
        <dbReference type="SAM" id="Phobius"/>
    </source>
</evidence>
<comment type="caution">
    <text evidence="3">The sequence shown here is derived from an EMBL/GenBank/DDBJ whole genome shotgun (WGS) entry which is preliminary data.</text>
</comment>
<feature type="transmembrane region" description="Helical" evidence="2">
    <location>
        <begin position="6"/>
        <end position="31"/>
    </location>
</feature>
<reference evidence="3" key="1">
    <citation type="submission" date="2022-07" db="EMBL/GenBank/DDBJ databases">
        <title>Phylogenomic reconstructions and comparative analyses of Kickxellomycotina fungi.</title>
        <authorList>
            <person name="Reynolds N.K."/>
            <person name="Stajich J.E."/>
            <person name="Barry K."/>
            <person name="Grigoriev I.V."/>
            <person name="Crous P."/>
            <person name="Smith M.E."/>
        </authorList>
    </citation>
    <scope>NUCLEOTIDE SEQUENCE</scope>
    <source>
        <strain evidence="3">NRRL 1565</strain>
    </source>
</reference>
<dbReference type="EMBL" id="JANBUO010002993">
    <property type="protein sequence ID" value="KAJ2793185.1"/>
    <property type="molecule type" value="Genomic_DNA"/>
</dbReference>
<dbReference type="Proteomes" id="UP001140094">
    <property type="component" value="Unassembled WGS sequence"/>
</dbReference>
<feature type="non-terminal residue" evidence="3">
    <location>
        <position position="307"/>
    </location>
</feature>